<proteinExistence type="predicted"/>
<evidence type="ECO:0000313" key="4">
    <source>
        <dbReference type="Proteomes" id="UP000258309"/>
    </source>
</evidence>
<gene>
    <name evidence="3" type="ORF">B7463_g5756</name>
</gene>
<feature type="domain" description="Glutathione S-transferase UstS-like C-terminal" evidence="2">
    <location>
        <begin position="144"/>
        <end position="244"/>
    </location>
</feature>
<comment type="caution">
    <text evidence="3">The sequence shown here is derived from an EMBL/GenBank/DDBJ whole genome shotgun (WGS) entry which is preliminary data.</text>
</comment>
<organism evidence="3 4">
    <name type="scientific">Scytalidium lignicola</name>
    <name type="common">Hyphomycete</name>
    <dbReference type="NCBI Taxonomy" id="5539"/>
    <lineage>
        <taxon>Eukaryota</taxon>
        <taxon>Fungi</taxon>
        <taxon>Dikarya</taxon>
        <taxon>Ascomycota</taxon>
        <taxon>Pezizomycotina</taxon>
        <taxon>Leotiomycetes</taxon>
        <taxon>Leotiomycetes incertae sedis</taxon>
        <taxon>Scytalidium</taxon>
    </lineage>
</organism>
<evidence type="ECO:0000313" key="3">
    <source>
        <dbReference type="EMBL" id="RFU30601.1"/>
    </source>
</evidence>
<dbReference type="InterPro" id="IPR004045">
    <property type="entry name" value="Glutathione_S-Trfase_N"/>
</dbReference>
<evidence type="ECO:0000259" key="1">
    <source>
        <dbReference type="Pfam" id="PF13417"/>
    </source>
</evidence>
<dbReference type="AlphaFoldDB" id="A0A3E2HBS9"/>
<feature type="domain" description="GST N-terminal" evidence="1">
    <location>
        <begin position="26"/>
        <end position="101"/>
    </location>
</feature>
<reference evidence="3 4" key="1">
    <citation type="submission" date="2018-05" db="EMBL/GenBank/DDBJ databases">
        <title>Draft genome sequence of Scytalidium lignicola DSM 105466, a ubiquitous saprotrophic fungus.</title>
        <authorList>
            <person name="Buettner E."/>
            <person name="Gebauer A.M."/>
            <person name="Hofrichter M."/>
            <person name="Liers C."/>
            <person name="Kellner H."/>
        </authorList>
    </citation>
    <scope>NUCLEOTIDE SEQUENCE [LARGE SCALE GENOMIC DNA]</scope>
    <source>
        <strain evidence="3 4">DSM 105466</strain>
    </source>
</reference>
<feature type="non-terminal residue" evidence="3">
    <location>
        <position position="1"/>
    </location>
</feature>
<dbReference type="InterPro" id="IPR036249">
    <property type="entry name" value="Thioredoxin-like_sf"/>
</dbReference>
<dbReference type="Pfam" id="PF22041">
    <property type="entry name" value="GST_C_7"/>
    <property type="match status" value="1"/>
</dbReference>
<dbReference type="Proteomes" id="UP000258309">
    <property type="component" value="Unassembled WGS sequence"/>
</dbReference>
<name>A0A3E2HBS9_SCYLI</name>
<feature type="non-terminal residue" evidence="3">
    <location>
        <position position="246"/>
    </location>
</feature>
<accession>A0A3E2HBS9</accession>
<evidence type="ECO:0000259" key="2">
    <source>
        <dbReference type="Pfam" id="PF22041"/>
    </source>
</evidence>
<dbReference type="Pfam" id="PF13417">
    <property type="entry name" value="GST_N_3"/>
    <property type="match status" value="1"/>
</dbReference>
<dbReference type="InterPro" id="IPR054416">
    <property type="entry name" value="GST_UstS-like_C"/>
</dbReference>
<dbReference type="OrthoDB" id="4951845at2759"/>
<dbReference type="Gene3D" id="1.20.1050.10">
    <property type="match status" value="1"/>
</dbReference>
<sequence length="246" mass="27974">MEVASTSDSTTPLVRFYELSGPKSWSPFCCCTKYALNYKRIPYETVKLSYPAISPTCTKLFPDMTNLKATVPIIEILGEDYEVLNNSTPIAKLLNQRFPESAGFRDLKGLDKIDAYAAETSKKGSCIFGWVVFDVYENALDKTDGSREFFRRTREESEGCRLEDITQVVDGGEDQLLEAMRKAWAPLRERMQGEDGTGEPTYLDFYDASHFRWVEASSAEKGKKLMDLFGDDTFEKLLKKVEPYSF</sequence>
<dbReference type="Gene3D" id="3.40.30.10">
    <property type="entry name" value="Glutaredoxin"/>
    <property type="match status" value="1"/>
</dbReference>
<dbReference type="EMBL" id="NCSJ02000096">
    <property type="protein sequence ID" value="RFU30601.1"/>
    <property type="molecule type" value="Genomic_DNA"/>
</dbReference>
<keyword evidence="4" id="KW-1185">Reference proteome</keyword>
<dbReference type="OMA" id="FRWIIND"/>
<protein>
    <submittedName>
        <fullName evidence="3">Uncharacterized protein</fullName>
    </submittedName>
</protein>
<dbReference type="SUPFAM" id="SSF52833">
    <property type="entry name" value="Thioredoxin-like"/>
    <property type="match status" value="1"/>
</dbReference>